<dbReference type="Pfam" id="PF08281">
    <property type="entry name" value="Sigma70_r4_2"/>
    <property type="match status" value="1"/>
</dbReference>
<dbReference type="GO" id="GO:0006352">
    <property type="term" value="P:DNA-templated transcription initiation"/>
    <property type="evidence" value="ECO:0007669"/>
    <property type="project" value="InterPro"/>
</dbReference>
<sequence>MLKPPFEDVVKNYIKLVYFFAKKSLYQQDDVDDIVQETFLKAMSNYKQFTFRSDGELKSWLLTICRHLITDQIRSKKNTISIEQNNIELFDHNDVEDMLDAEITQEKDIEMVKKELLNLKAAEQEIIRLRIVEEMEFKEIAITLASKEAAVKMRFYRALIKLKEALL</sequence>
<dbReference type="PANTHER" id="PTHR43133">
    <property type="entry name" value="RNA POLYMERASE ECF-TYPE SIGMA FACTO"/>
    <property type="match status" value="1"/>
</dbReference>
<dbReference type="Gene3D" id="1.10.1740.10">
    <property type="match status" value="1"/>
</dbReference>
<evidence type="ECO:0000256" key="2">
    <source>
        <dbReference type="ARBA" id="ARBA00023015"/>
    </source>
</evidence>
<dbReference type="InterPro" id="IPR039425">
    <property type="entry name" value="RNA_pol_sigma-70-like"/>
</dbReference>
<dbReference type="GO" id="GO:0016987">
    <property type="term" value="F:sigma factor activity"/>
    <property type="evidence" value="ECO:0007669"/>
    <property type="project" value="UniProtKB-KW"/>
</dbReference>
<reference evidence="8 9" key="1">
    <citation type="journal article" date="2015" name="Nature">
        <title>rRNA introns, odd ribosomes, and small enigmatic genomes across a large radiation of phyla.</title>
        <authorList>
            <person name="Brown C.T."/>
            <person name="Hug L.A."/>
            <person name="Thomas B.C."/>
            <person name="Sharon I."/>
            <person name="Castelle C.J."/>
            <person name="Singh A."/>
            <person name="Wilkins M.J."/>
            <person name="Williams K.H."/>
            <person name="Banfield J.F."/>
        </authorList>
    </citation>
    <scope>NUCLEOTIDE SEQUENCE [LARGE SCALE GENOMIC DNA]</scope>
</reference>
<feature type="domain" description="RNA polymerase sigma factor 70 region 4 type 2" evidence="7">
    <location>
        <begin position="112"/>
        <end position="162"/>
    </location>
</feature>
<dbReference type="Pfam" id="PF04542">
    <property type="entry name" value="Sigma70_r2"/>
    <property type="match status" value="1"/>
</dbReference>
<dbReference type="InterPro" id="IPR013249">
    <property type="entry name" value="RNA_pol_sigma70_r4_t2"/>
</dbReference>
<dbReference type="PANTHER" id="PTHR43133:SF8">
    <property type="entry name" value="RNA POLYMERASE SIGMA FACTOR HI_1459-RELATED"/>
    <property type="match status" value="1"/>
</dbReference>
<evidence type="ECO:0000256" key="1">
    <source>
        <dbReference type="ARBA" id="ARBA00010641"/>
    </source>
</evidence>
<dbReference type="InterPro" id="IPR013325">
    <property type="entry name" value="RNA_pol_sigma_r2"/>
</dbReference>
<dbReference type="NCBIfam" id="TIGR02937">
    <property type="entry name" value="sigma70-ECF"/>
    <property type="match status" value="1"/>
</dbReference>
<name>A0A0G0QZA1_9BACT</name>
<evidence type="ECO:0000256" key="4">
    <source>
        <dbReference type="ARBA" id="ARBA00023125"/>
    </source>
</evidence>
<keyword evidence="3" id="KW-0731">Sigma factor</keyword>
<dbReference type="GO" id="GO:0003677">
    <property type="term" value="F:DNA binding"/>
    <property type="evidence" value="ECO:0007669"/>
    <property type="project" value="UniProtKB-KW"/>
</dbReference>
<dbReference type="InterPro" id="IPR007627">
    <property type="entry name" value="RNA_pol_sigma70_r2"/>
</dbReference>
<dbReference type="Gene3D" id="1.10.10.10">
    <property type="entry name" value="Winged helix-like DNA-binding domain superfamily/Winged helix DNA-binding domain"/>
    <property type="match status" value="1"/>
</dbReference>
<keyword evidence="5" id="KW-0804">Transcription</keyword>
<accession>A0A0G0QZA1</accession>
<dbReference type="SUPFAM" id="SSF88659">
    <property type="entry name" value="Sigma3 and sigma4 domains of RNA polymerase sigma factors"/>
    <property type="match status" value="1"/>
</dbReference>
<evidence type="ECO:0000256" key="5">
    <source>
        <dbReference type="ARBA" id="ARBA00023163"/>
    </source>
</evidence>
<evidence type="ECO:0000313" key="8">
    <source>
        <dbReference type="EMBL" id="KKR42766.1"/>
    </source>
</evidence>
<proteinExistence type="inferred from homology"/>
<keyword evidence="4" id="KW-0238">DNA-binding</keyword>
<feature type="domain" description="RNA polymerase sigma-70 region 2" evidence="6">
    <location>
        <begin position="10"/>
        <end position="77"/>
    </location>
</feature>
<dbReference type="AlphaFoldDB" id="A0A0G0QZA1"/>
<comment type="caution">
    <text evidence="8">The sequence shown here is derived from an EMBL/GenBank/DDBJ whole genome shotgun (WGS) entry which is preliminary data.</text>
</comment>
<dbReference type="InterPro" id="IPR036388">
    <property type="entry name" value="WH-like_DNA-bd_sf"/>
</dbReference>
<evidence type="ECO:0000259" key="7">
    <source>
        <dbReference type="Pfam" id="PF08281"/>
    </source>
</evidence>
<gene>
    <name evidence="8" type="ORF">UT77_C0001G0217</name>
</gene>
<dbReference type="SUPFAM" id="SSF88946">
    <property type="entry name" value="Sigma2 domain of RNA polymerase sigma factors"/>
    <property type="match status" value="1"/>
</dbReference>
<protein>
    <submittedName>
        <fullName evidence="8">Sigma-70 region 2</fullName>
    </submittedName>
</protein>
<dbReference type="Proteomes" id="UP000034881">
    <property type="component" value="Unassembled WGS sequence"/>
</dbReference>
<dbReference type="InterPro" id="IPR013324">
    <property type="entry name" value="RNA_pol_sigma_r3/r4-like"/>
</dbReference>
<dbReference type="EMBL" id="LBYB01000001">
    <property type="protein sequence ID" value="KKR42766.1"/>
    <property type="molecule type" value="Genomic_DNA"/>
</dbReference>
<keyword evidence="2" id="KW-0805">Transcription regulation</keyword>
<dbReference type="InterPro" id="IPR014284">
    <property type="entry name" value="RNA_pol_sigma-70_dom"/>
</dbReference>
<evidence type="ECO:0000259" key="6">
    <source>
        <dbReference type="Pfam" id="PF04542"/>
    </source>
</evidence>
<comment type="similarity">
    <text evidence="1">Belongs to the sigma-70 factor family. ECF subfamily.</text>
</comment>
<evidence type="ECO:0000313" key="9">
    <source>
        <dbReference type="Proteomes" id="UP000034881"/>
    </source>
</evidence>
<evidence type="ECO:0000256" key="3">
    <source>
        <dbReference type="ARBA" id="ARBA00023082"/>
    </source>
</evidence>
<organism evidence="8 9">
    <name type="scientific">Candidatus Daviesbacteria bacterium GW2011_GWC2_40_12</name>
    <dbReference type="NCBI Taxonomy" id="1618431"/>
    <lineage>
        <taxon>Bacteria</taxon>
        <taxon>Candidatus Daviesiibacteriota</taxon>
    </lineage>
</organism>